<evidence type="ECO:0000313" key="5">
    <source>
        <dbReference type="Proteomes" id="UP000191342"/>
    </source>
</evidence>
<dbReference type="Proteomes" id="UP000191342">
    <property type="component" value="Unassembled WGS sequence"/>
</dbReference>
<keyword evidence="1" id="KW-0677">Repeat</keyword>
<dbReference type="EMBL" id="MLQL01000017">
    <property type="protein sequence ID" value="OQE20148.1"/>
    <property type="molecule type" value="Genomic_DNA"/>
</dbReference>
<evidence type="ECO:0000313" key="4">
    <source>
        <dbReference type="EMBL" id="OQE20148.1"/>
    </source>
</evidence>
<evidence type="ECO:0000256" key="2">
    <source>
        <dbReference type="ARBA" id="ARBA00023043"/>
    </source>
</evidence>
<keyword evidence="2" id="KW-0040">ANK repeat</keyword>
<reference evidence="5" key="1">
    <citation type="journal article" date="2017" name="Nat. Microbiol.">
        <title>Global analysis of biosynthetic gene clusters reveals vast potential of secondary metabolite production in Penicillium species.</title>
        <authorList>
            <person name="Nielsen J.C."/>
            <person name="Grijseels S."/>
            <person name="Prigent S."/>
            <person name="Ji B."/>
            <person name="Dainat J."/>
            <person name="Nielsen K.F."/>
            <person name="Frisvad J.C."/>
            <person name="Workman M."/>
            <person name="Nielsen J."/>
        </authorList>
    </citation>
    <scope>NUCLEOTIDE SEQUENCE [LARGE SCALE GENOMIC DNA]</scope>
    <source>
        <strain evidence="5">IBT 14082</strain>
    </source>
</reference>
<gene>
    <name evidence="4" type="ORF">PENFLA_c017G05331</name>
</gene>
<dbReference type="AlphaFoldDB" id="A0A1V6T1A5"/>
<dbReference type="PANTHER" id="PTHR24198">
    <property type="entry name" value="ANKYRIN REPEAT AND PROTEIN KINASE DOMAIN-CONTAINING PROTEIN"/>
    <property type="match status" value="1"/>
</dbReference>
<dbReference type="Gene3D" id="1.25.40.20">
    <property type="entry name" value="Ankyrin repeat-containing domain"/>
    <property type="match status" value="2"/>
</dbReference>
<dbReference type="InterPro" id="IPR002110">
    <property type="entry name" value="Ankyrin_rpt"/>
</dbReference>
<organism evidence="4 5">
    <name type="scientific">Penicillium flavigenum</name>
    <dbReference type="NCBI Taxonomy" id="254877"/>
    <lineage>
        <taxon>Eukaryota</taxon>
        <taxon>Fungi</taxon>
        <taxon>Dikarya</taxon>
        <taxon>Ascomycota</taxon>
        <taxon>Pezizomycotina</taxon>
        <taxon>Eurotiomycetes</taxon>
        <taxon>Eurotiomycetidae</taxon>
        <taxon>Eurotiales</taxon>
        <taxon>Aspergillaceae</taxon>
        <taxon>Penicillium</taxon>
    </lineage>
</organism>
<dbReference type="STRING" id="254877.A0A1V6T1A5"/>
<name>A0A1V6T1A5_9EURO</name>
<sequence>MGVQVARLSLELEGIDSLLISIHQYCQMYQRQHPLMVAEAESNSTISHLFALLQKLRLEYDSTIEIVERNTETPNAGRRQRLRYMGNRVKLVSAGELKVIFERLSRYKAQLSINLQVLAGFNDLAVHDSIQELSRALSPMNIGTKKKGLTVVEGQSLPSEKGYIKEHHQSPKVAQHQDSTSLAPSSGWVVNEGSLDRATLPLMLLKPKIQEALSILTLCEPGQAHLSEQETNWIQEELESLLVICHETAAVTLKNPNSTFKPNGLHTTQTNANTNSIPRCRAEKTLEVGKTNEIATTKFLVRESPAGNVSARIQCIRNPDSGHTAVSDIILLLTPNPAIHKHGFVISLARLNEKLRQPRIHRSISMYTVVEADSPIFECVQSNNIGHLRQLLGSRQVTPDIRNTENESLLSVAARHLRLEICELLINEGADPSHCRSDGANAIYAVRNAFWYRDMAYNVPKSTLNQLLRLFVRAGCDINSVALGGNPLHFTVSHILPGSEMIDEEEISSLVNLLVCLGCDIEHENSDGLTPLLYNTCIPGLHGVRVLKELLNWGANPHAQTHFGEGALHLAIAFSIPGTVHGDVGFRSLQARLGLLLNAGCDPNLRDRNGHTVSDFALSSPRTWFQWCLSVEKNQGLPIEEIIRKEDNPGGYDAAPSNSQRSSNVCPSNEGLESDWESCSDSDGDDDGTDSTYNPPLYNCSNYNHPFLSWNGFFPWSISPSCWDCGLPVQLQDISWKKWQALHILQALRS</sequence>
<dbReference type="OrthoDB" id="539213at2759"/>
<dbReference type="InterPro" id="IPR036770">
    <property type="entry name" value="Ankyrin_rpt-contain_sf"/>
</dbReference>
<comment type="caution">
    <text evidence="4">The sequence shown here is derived from an EMBL/GenBank/DDBJ whole genome shotgun (WGS) entry which is preliminary data.</text>
</comment>
<accession>A0A1V6T1A5</accession>
<dbReference type="SMART" id="SM00248">
    <property type="entry name" value="ANK"/>
    <property type="match status" value="3"/>
</dbReference>
<evidence type="ECO:0000256" key="3">
    <source>
        <dbReference type="SAM" id="MobiDB-lite"/>
    </source>
</evidence>
<feature type="compositionally biased region" description="Polar residues" evidence="3">
    <location>
        <begin position="656"/>
        <end position="667"/>
    </location>
</feature>
<protein>
    <submittedName>
        <fullName evidence="4">Uncharacterized protein</fullName>
    </submittedName>
</protein>
<feature type="compositionally biased region" description="Acidic residues" evidence="3">
    <location>
        <begin position="672"/>
        <end position="689"/>
    </location>
</feature>
<keyword evidence="5" id="KW-1185">Reference proteome</keyword>
<feature type="region of interest" description="Disordered" evidence="3">
    <location>
        <begin position="647"/>
        <end position="690"/>
    </location>
</feature>
<dbReference type="SUPFAM" id="SSF48403">
    <property type="entry name" value="Ankyrin repeat"/>
    <property type="match status" value="1"/>
</dbReference>
<proteinExistence type="predicted"/>
<evidence type="ECO:0000256" key="1">
    <source>
        <dbReference type="ARBA" id="ARBA00022737"/>
    </source>
</evidence>
<dbReference type="PANTHER" id="PTHR24198:SF165">
    <property type="entry name" value="ANKYRIN REPEAT-CONTAINING PROTEIN-RELATED"/>
    <property type="match status" value="1"/>
</dbReference>